<evidence type="ECO:0000259" key="4">
    <source>
        <dbReference type="Pfam" id="PF14571"/>
    </source>
</evidence>
<dbReference type="PANTHER" id="PTHR31875">
    <property type="entry name" value="PROTEIN DEHYDRATION-INDUCED 19"/>
    <property type="match status" value="1"/>
</dbReference>
<feature type="domain" description="Di19 zinc-binding" evidence="3">
    <location>
        <begin position="41"/>
        <end position="82"/>
    </location>
</feature>
<proteinExistence type="inferred from homology"/>
<evidence type="ECO:0000313" key="5">
    <source>
        <dbReference type="EMBL" id="KAI3864041.1"/>
    </source>
</evidence>
<dbReference type="PANTHER" id="PTHR31875:SF26">
    <property type="entry name" value="PROTEIN DEHYDRATION-INDUCED 19-RELATED"/>
    <property type="match status" value="1"/>
</dbReference>
<evidence type="ECO:0000256" key="1">
    <source>
        <dbReference type="ARBA" id="ARBA00007109"/>
    </source>
</evidence>
<reference evidence="5" key="1">
    <citation type="submission" date="2022-04" db="EMBL/GenBank/DDBJ databases">
        <title>A functionally conserved STORR gene fusion in Papaver species that diverged 16.8 million years ago.</title>
        <authorList>
            <person name="Catania T."/>
        </authorList>
    </citation>
    <scope>NUCLEOTIDE SEQUENCE</scope>
    <source>
        <strain evidence="5">S-188037</strain>
    </source>
</reference>
<accession>A0AAD4S643</accession>
<evidence type="ECO:0000313" key="6">
    <source>
        <dbReference type="Proteomes" id="UP001202328"/>
    </source>
</evidence>
<dbReference type="Pfam" id="PF05605">
    <property type="entry name" value="zf-Di19"/>
    <property type="match status" value="1"/>
</dbReference>
<dbReference type="InterPro" id="IPR027935">
    <property type="entry name" value="Di19_C"/>
</dbReference>
<comment type="similarity">
    <text evidence="1">Belongs to the Di19 family.</text>
</comment>
<dbReference type="Pfam" id="PF14571">
    <property type="entry name" value="Di19_C"/>
    <property type="match status" value="1"/>
</dbReference>
<dbReference type="Proteomes" id="UP001202328">
    <property type="component" value="Unassembled WGS sequence"/>
</dbReference>
<evidence type="ECO:0000256" key="2">
    <source>
        <dbReference type="SAM" id="MobiDB-lite"/>
    </source>
</evidence>
<dbReference type="AlphaFoldDB" id="A0AAD4S643"/>
<organism evidence="5 6">
    <name type="scientific">Papaver atlanticum</name>
    <dbReference type="NCBI Taxonomy" id="357466"/>
    <lineage>
        <taxon>Eukaryota</taxon>
        <taxon>Viridiplantae</taxon>
        <taxon>Streptophyta</taxon>
        <taxon>Embryophyta</taxon>
        <taxon>Tracheophyta</taxon>
        <taxon>Spermatophyta</taxon>
        <taxon>Magnoliopsida</taxon>
        <taxon>Ranunculales</taxon>
        <taxon>Papaveraceae</taxon>
        <taxon>Papaveroideae</taxon>
        <taxon>Papaver</taxon>
    </lineage>
</organism>
<dbReference type="InterPro" id="IPR008598">
    <property type="entry name" value="Di19_Zn-bd"/>
</dbReference>
<comment type="caution">
    <text evidence="5">The sequence shown here is derived from an EMBL/GenBank/DDBJ whole genome shotgun (WGS) entry which is preliminary data.</text>
</comment>
<feature type="compositionally biased region" description="Polar residues" evidence="2">
    <location>
        <begin position="140"/>
        <end position="149"/>
    </location>
</feature>
<sequence length="198" mass="22062">MDSDSWSDSLSTSKRYQSRNDLYNAYEEYDSDDEPVLPMTEFPCPFCSEDFDIIGLCCHIDDEHPVEAKTGECPVCGLRRRKKLCKGGSLSTLSQLKKELREGNLQSLLGGSSGSVSSVAPDPLLSSFMYNMPTIEEPASVNSQSSDESNTVEETLDDHLQERNVQPPPLSDKDQEEKASRSQFVQGMVLSMMFDDIL</sequence>
<feature type="domain" description="Di19 C-terminal" evidence="4">
    <location>
        <begin position="93"/>
        <end position="193"/>
    </location>
</feature>
<feature type="region of interest" description="Disordered" evidence="2">
    <location>
        <begin position="138"/>
        <end position="182"/>
    </location>
</feature>
<dbReference type="EMBL" id="JAJJMB010014022">
    <property type="protein sequence ID" value="KAI3864041.1"/>
    <property type="molecule type" value="Genomic_DNA"/>
</dbReference>
<name>A0AAD4S643_9MAGN</name>
<keyword evidence="6" id="KW-1185">Reference proteome</keyword>
<feature type="compositionally biased region" description="Basic and acidic residues" evidence="2">
    <location>
        <begin position="171"/>
        <end position="180"/>
    </location>
</feature>
<protein>
    <submittedName>
        <fullName evidence="5">Uncharacterized protein</fullName>
    </submittedName>
</protein>
<evidence type="ECO:0000259" key="3">
    <source>
        <dbReference type="Pfam" id="PF05605"/>
    </source>
</evidence>
<dbReference type="InterPro" id="IPR033347">
    <property type="entry name" value="Di19"/>
</dbReference>
<gene>
    <name evidence="5" type="ORF">MKW98_031633</name>
</gene>